<dbReference type="Gene3D" id="3.90.870.10">
    <property type="entry name" value="DHBP synthase"/>
    <property type="match status" value="1"/>
</dbReference>
<dbReference type="RefSeq" id="WP_071164071.1">
    <property type="nucleotide sequence ID" value="NZ_CP017812.1"/>
</dbReference>
<dbReference type="Proteomes" id="UP000176288">
    <property type="component" value="Chromosome"/>
</dbReference>
<dbReference type="STRING" id="1912795.BK816_04260"/>
<evidence type="ECO:0000259" key="1">
    <source>
        <dbReference type="PROSITE" id="PS51163"/>
    </source>
</evidence>
<dbReference type="InterPro" id="IPR017945">
    <property type="entry name" value="DHBP_synth_RibB-like_a/b_dom"/>
</dbReference>
<dbReference type="AlphaFoldDB" id="A0A1D9MJX3"/>
<sequence>MSVYLDIHPQNPQPRLIARAVEIIKDGGVVAYPSDSGYALATKLGSKAGLERIRDLRKVDDKHNFTLVCSDFKQLGQYVFVSNSVFRLLKSLTPGPFTFILEGTKEVPRLMLNPKKKTVGVRITDHPVVSALLAELEDTPLVSSTLILPGQSEPLTNGWEIQDELGHLLDAVIEGEIGSVQPSTVVDLTTDEPEIIRQGAGEFPSA</sequence>
<gene>
    <name evidence="2" type="ORF">BK816_04260</name>
</gene>
<dbReference type="InterPro" id="IPR052532">
    <property type="entry name" value="SUA5_domain"/>
</dbReference>
<dbReference type="PANTHER" id="PTHR42828:SF3">
    <property type="entry name" value="THREONYLCARBAMOYL-AMP SYNTHASE"/>
    <property type="match status" value="1"/>
</dbReference>
<accession>A0A1D9MJX3</accession>
<evidence type="ECO:0000313" key="3">
    <source>
        <dbReference type="Proteomes" id="UP000176288"/>
    </source>
</evidence>
<dbReference type="EMBL" id="CP017812">
    <property type="protein sequence ID" value="AOZ72605.1"/>
    <property type="molecule type" value="Genomic_DNA"/>
</dbReference>
<dbReference type="KEGG" id="avu:BK816_04260"/>
<dbReference type="PROSITE" id="PS51163">
    <property type="entry name" value="YRDC"/>
    <property type="match status" value="1"/>
</dbReference>
<dbReference type="Pfam" id="PF01300">
    <property type="entry name" value="Sua5_yciO_yrdC"/>
    <property type="match status" value="1"/>
</dbReference>
<evidence type="ECO:0000313" key="2">
    <source>
        <dbReference type="EMBL" id="AOZ72605.1"/>
    </source>
</evidence>
<dbReference type="SUPFAM" id="SSF55821">
    <property type="entry name" value="YrdC/RibB"/>
    <property type="match status" value="1"/>
</dbReference>
<dbReference type="PANTHER" id="PTHR42828">
    <property type="entry name" value="DHBP SYNTHASE RIBB-LIKE ALPHA/BETA DOMAIN-CONTAINING PROTEIN"/>
    <property type="match status" value="1"/>
</dbReference>
<proteinExistence type="predicted"/>
<organism evidence="2 3">
    <name type="scientific">Boudabousia tangfeifanii</name>
    <dbReference type="NCBI Taxonomy" id="1912795"/>
    <lineage>
        <taxon>Bacteria</taxon>
        <taxon>Bacillati</taxon>
        <taxon>Actinomycetota</taxon>
        <taxon>Actinomycetes</taxon>
        <taxon>Actinomycetales</taxon>
        <taxon>Actinomycetaceae</taxon>
        <taxon>Boudabousia</taxon>
    </lineage>
</organism>
<feature type="domain" description="YrdC-like" evidence="1">
    <location>
        <begin position="14"/>
        <end position="201"/>
    </location>
</feature>
<dbReference type="InterPro" id="IPR006070">
    <property type="entry name" value="Sua5-like_dom"/>
</dbReference>
<name>A0A1D9MJX3_9ACTO</name>
<keyword evidence="3" id="KW-1185">Reference proteome</keyword>
<reference evidence="2 3" key="1">
    <citation type="submission" date="2016-10" db="EMBL/GenBank/DDBJ databases">
        <title>Actinomyces aegypiusis sp. nov., isolated from the Aegypius monachus in Qinghai Tibet Plateau China.</title>
        <authorList>
            <person name="Wang Y."/>
        </authorList>
    </citation>
    <scope>NUCLEOTIDE SEQUENCE [LARGE SCALE GENOMIC DNA]</scope>
    <source>
        <strain evidence="2 3">VUL4_3</strain>
    </source>
</reference>
<dbReference type="NCBIfam" id="TIGR00057">
    <property type="entry name" value="L-threonylcarbamoyladenylate synthase"/>
    <property type="match status" value="1"/>
</dbReference>
<protein>
    <submittedName>
        <fullName evidence="2">Threonylcarbamoyl-AMP synthase</fullName>
    </submittedName>
</protein>
<dbReference type="GO" id="GO:0003725">
    <property type="term" value="F:double-stranded RNA binding"/>
    <property type="evidence" value="ECO:0007669"/>
    <property type="project" value="InterPro"/>
</dbReference>
<dbReference type="OrthoDB" id="9781656at2"/>